<dbReference type="GO" id="GO:0050660">
    <property type="term" value="F:flavin adenine dinucleotide binding"/>
    <property type="evidence" value="ECO:0007669"/>
    <property type="project" value="InterPro"/>
</dbReference>
<evidence type="ECO:0000256" key="5">
    <source>
        <dbReference type="SAM" id="SignalP"/>
    </source>
</evidence>
<comment type="caution">
    <text evidence="8">The sequence shown here is derived from an EMBL/GenBank/DDBJ whole genome shotgun (WGS) entry which is preliminary data.</text>
</comment>
<dbReference type="SUPFAM" id="SSF56176">
    <property type="entry name" value="FAD-binding/transporter-associated domain-like"/>
    <property type="match status" value="1"/>
</dbReference>
<dbReference type="Gramene" id="TVU01293">
    <property type="protein sequence ID" value="TVU01293"/>
    <property type="gene ID" value="EJB05_53256"/>
</dbReference>
<dbReference type="InterPro" id="IPR012951">
    <property type="entry name" value="BBE"/>
</dbReference>
<evidence type="ECO:0000256" key="2">
    <source>
        <dbReference type="ARBA" id="ARBA00022729"/>
    </source>
</evidence>
<sequence>MAMAKRSLVAPLLVFTFYCSYLSVPSLAFADDFHRCLAINIPSQLVFTQRSPSFTPVLVSSIRNPKFNTPAMVKPRYIVTPTNASHVQAAVVCGRQYGVRLRVRSGGHDYEGLSFRSVRPEVFAVVDLSNLRSVSVDTQNATAWVDSGATGAVDVVTRWQEVAPSLPEDLFVRVWGEKYFKGNYQRLAMAKGQIDPDDYFRNEQSVPPLVRSQ</sequence>
<dbReference type="InterPro" id="IPR016169">
    <property type="entry name" value="FAD-bd_PCMH_sub2"/>
</dbReference>
<evidence type="ECO:0008006" key="10">
    <source>
        <dbReference type="Google" id="ProtNLM"/>
    </source>
</evidence>
<evidence type="ECO:0000259" key="6">
    <source>
        <dbReference type="Pfam" id="PF01565"/>
    </source>
</evidence>
<keyword evidence="9" id="KW-1185">Reference proteome</keyword>
<proteinExistence type="predicted"/>
<evidence type="ECO:0000313" key="8">
    <source>
        <dbReference type="EMBL" id="TVU01293.1"/>
    </source>
</evidence>
<evidence type="ECO:0000313" key="9">
    <source>
        <dbReference type="Proteomes" id="UP000324897"/>
    </source>
</evidence>
<keyword evidence="1" id="KW-0285">Flavoprotein</keyword>
<dbReference type="OrthoDB" id="637626at2759"/>
<dbReference type="PANTHER" id="PTHR32448">
    <property type="entry name" value="OS08G0158400 PROTEIN"/>
    <property type="match status" value="1"/>
</dbReference>
<dbReference type="Pfam" id="PF01565">
    <property type="entry name" value="FAD_binding_4"/>
    <property type="match status" value="1"/>
</dbReference>
<gene>
    <name evidence="8" type="ORF">EJB05_53256</name>
</gene>
<name>A0A5J9SQL8_9POAL</name>
<keyword evidence="2 5" id="KW-0732">Signal</keyword>
<dbReference type="Pfam" id="PF08031">
    <property type="entry name" value="BBE"/>
    <property type="match status" value="1"/>
</dbReference>
<keyword evidence="3" id="KW-0274">FAD</keyword>
<feature type="domain" description="FAD linked oxidase N-terminal" evidence="6">
    <location>
        <begin position="75"/>
        <end position="151"/>
    </location>
</feature>
<dbReference type="AlphaFoldDB" id="A0A5J9SQL8"/>
<dbReference type="Gene3D" id="3.30.43.10">
    <property type="entry name" value="Uridine Diphospho-n-acetylenolpyruvylglucosamine Reductase, domain 2"/>
    <property type="match status" value="1"/>
</dbReference>
<dbReference type="InterPro" id="IPR016167">
    <property type="entry name" value="FAD-bd_PCMH_sub1"/>
</dbReference>
<evidence type="ECO:0000259" key="7">
    <source>
        <dbReference type="Pfam" id="PF08031"/>
    </source>
</evidence>
<dbReference type="InterPro" id="IPR006094">
    <property type="entry name" value="Oxid_FAD_bind_N"/>
</dbReference>
<feature type="domain" description="Berberine/berberine-like" evidence="7">
    <location>
        <begin position="169"/>
        <end position="207"/>
    </location>
</feature>
<protein>
    <recommendedName>
        <fullName evidence="10">FAD-binding PCMH-type domain-containing protein</fullName>
    </recommendedName>
</protein>
<dbReference type="GO" id="GO:0016491">
    <property type="term" value="F:oxidoreductase activity"/>
    <property type="evidence" value="ECO:0007669"/>
    <property type="project" value="InterPro"/>
</dbReference>
<organism evidence="8 9">
    <name type="scientific">Eragrostis curvula</name>
    <name type="common">weeping love grass</name>
    <dbReference type="NCBI Taxonomy" id="38414"/>
    <lineage>
        <taxon>Eukaryota</taxon>
        <taxon>Viridiplantae</taxon>
        <taxon>Streptophyta</taxon>
        <taxon>Embryophyta</taxon>
        <taxon>Tracheophyta</taxon>
        <taxon>Spermatophyta</taxon>
        <taxon>Magnoliopsida</taxon>
        <taxon>Liliopsida</taxon>
        <taxon>Poales</taxon>
        <taxon>Poaceae</taxon>
        <taxon>PACMAD clade</taxon>
        <taxon>Chloridoideae</taxon>
        <taxon>Eragrostideae</taxon>
        <taxon>Eragrostidinae</taxon>
        <taxon>Eragrostis</taxon>
    </lineage>
</organism>
<dbReference type="Gene3D" id="3.30.465.10">
    <property type="match status" value="1"/>
</dbReference>
<feature type="chain" id="PRO_5023848631" description="FAD-binding PCMH-type domain-containing protein" evidence="5">
    <location>
        <begin position="31"/>
        <end position="213"/>
    </location>
</feature>
<feature type="non-terminal residue" evidence="8">
    <location>
        <position position="1"/>
    </location>
</feature>
<evidence type="ECO:0000256" key="1">
    <source>
        <dbReference type="ARBA" id="ARBA00022630"/>
    </source>
</evidence>
<feature type="signal peptide" evidence="5">
    <location>
        <begin position="1"/>
        <end position="30"/>
    </location>
</feature>
<keyword evidence="4" id="KW-0325">Glycoprotein</keyword>
<accession>A0A5J9SQL8</accession>
<evidence type="ECO:0000256" key="3">
    <source>
        <dbReference type="ARBA" id="ARBA00022827"/>
    </source>
</evidence>
<dbReference type="EMBL" id="RWGY01000467">
    <property type="protein sequence ID" value="TVU01293.1"/>
    <property type="molecule type" value="Genomic_DNA"/>
</dbReference>
<dbReference type="InterPro" id="IPR036318">
    <property type="entry name" value="FAD-bd_PCMH-like_sf"/>
</dbReference>
<dbReference type="Proteomes" id="UP000324897">
    <property type="component" value="Unassembled WGS sequence"/>
</dbReference>
<reference evidence="8 9" key="1">
    <citation type="journal article" date="2019" name="Sci. Rep.">
        <title>A high-quality genome of Eragrostis curvula grass provides insights into Poaceae evolution and supports new strategies to enhance forage quality.</title>
        <authorList>
            <person name="Carballo J."/>
            <person name="Santos B.A.C.M."/>
            <person name="Zappacosta D."/>
            <person name="Garbus I."/>
            <person name="Selva J.P."/>
            <person name="Gallo C.A."/>
            <person name="Diaz A."/>
            <person name="Albertini E."/>
            <person name="Caccamo M."/>
            <person name="Echenique V."/>
        </authorList>
    </citation>
    <scope>NUCLEOTIDE SEQUENCE [LARGE SCALE GENOMIC DNA]</scope>
    <source>
        <strain evidence="9">cv. Victoria</strain>
        <tissue evidence="8">Leaf</tissue>
    </source>
</reference>
<evidence type="ECO:0000256" key="4">
    <source>
        <dbReference type="ARBA" id="ARBA00023180"/>
    </source>
</evidence>